<dbReference type="EMBL" id="JAENIL010000058">
    <property type="protein sequence ID" value="MBK1879773.1"/>
    <property type="molecule type" value="Genomic_DNA"/>
</dbReference>
<dbReference type="InterPro" id="IPR051910">
    <property type="entry name" value="ComF/GntX_DNA_util-trans"/>
</dbReference>
<evidence type="ECO:0000313" key="3">
    <source>
        <dbReference type="EMBL" id="MBK1879773.1"/>
    </source>
</evidence>
<dbReference type="InterPro" id="IPR029057">
    <property type="entry name" value="PRTase-like"/>
</dbReference>
<reference evidence="3" key="1">
    <citation type="submission" date="2021-01" db="EMBL/GenBank/DDBJ databases">
        <title>Modified the classification status of verrucomicrobia.</title>
        <authorList>
            <person name="Feng X."/>
        </authorList>
    </citation>
    <scope>NUCLEOTIDE SEQUENCE</scope>
    <source>
        <strain evidence="3">KCTC 13126</strain>
    </source>
</reference>
<comment type="similarity">
    <text evidence="1">Belongs to the ComF/GntX family.</text>
</comment>
<protein>
    <submittedName>
        <fullName evidence="3">ComF family protein</fullName>
    </submittedName>
</protein>
<dbReference type="AlphaFoldDB" id="A0A934VTJ0"/>
<keyword evidence="4" id="KW-1185">Reference proteome</keyword>
<dbReference type="Pfam" id="PF18912">
    <property type="entry name" value="DZR_2"/>
    <property type="match status" value="1"/>
</dbReference>
<dbReference type="PANTHER" id="PTHR47505">
    <property type="entry name" value="DNA UTILIZATION PROTEIN YHGH"/>
    <property type="match status" value="1"/>
</dbReference>
<comment type="caution">
    <text evidence="3">The sequence shown here is derived from an EMBL/GenBank/DDBJ whole genome shotgun (WGS) entry which is preliminary data.</text>
</comment>
<dbReference type="InterPro" id="IPR000836">
    <property type="entry name" value="PRTase_dom"/>
</dbReference>
<gene>
    <name evidence="3" type="ORF">JIN87_23010</name>
</gene>
<feature type="domain" description="Double zinc ribbon" evidence="2">
    <location>
        <begin position="15"/>
        <end position="74"/>
    </location>
</feature>
<dbReference type="Proteomes" id="UP000617628">
    <property type="component" value="Unassembled WGS sequence"/>
</dbReference>
<dbReference type="InterPro" id="IPR044005">
    <property type="entry name" value="DZR_2"/>
</dbReference>
<accession>A0A934VTJ0</accession>
<dbReference type="CDD" id="cd06223">
    <property type="entry name" value="PRTases_typeI"/>
    <property type="match status" value="1"/>
</dbReference>
<evidence type="ECO:0000259" key="2">
    <source>
        <dbReference type="Pfam" id="PF18912"/>
    </source>
</evidence>
<dbReference type="SUPFAM" id="SSF53271">
    <property type="entry name" value="PRTase-like"/>
    <property type="match status" value="1"/>
</dbReference>
<dbReference type="Gene3D" id="3.40.50.2020">
    <property type="match status" value="1"/>
</dbReference>
<evidence type="ECO:0000313" key="4">
    <source>
        <dbReference type="Proteomes" id="UP000617628"/>
    </source>
</evidence>
<dbReference type="PANTHER" id="PTHR47505:SF1">
    <property type="entry name" value="DNA UTILIZATION PROTEIN YHGH"/>
    <property type="match status" value="1"/>
</dbReference>
<organism evidence="3 4">
    <name type="scientific">Pelagicoccus mobilis</name>
    <dbReference type="NCBI Taxonomy" id="415221"/>
    <lineage>
        <taxon>Bacteria</taxon>
        <taxon>Pseudomonadati</taxon>
        <taxon>Verrucomicrobiota</taxon>
        <taxon>Opitutia</taxon>
        <taxon>Puniceicoccales</taxon>
        <taxon>Pelagicoccaceae</taxon>
        <taxon>Pelagicoccus</taxon>
    </lineage>
</organism>
<proteinExistence type="inferred from homology"/>
<evidence type="ECO:0000256" key="1">
    <source>
        <dbReference type="ARBA" id="ARBA00008007"/>
    </source>
</evidence>
<name>A0A934VTJ0_9BACT</name>
<sequence length="245" mass="27218">MKFPRILTQAYEAALEVAFPSQCVGCGGAVEESEYAGICRGCSPSLQLIADPKCLTCGFPFFGETESREHCMHCEHLLAEFRQGSSMALFRGPLRELLYALKYRNGLWALRDIRRLADRVVGLPGYVKDAVLVPVPLHPRKLRERGYNQSELIVAELVSLFPSCASGDVLERSLDTVSQTQFDRRQRIRNLKNAFSLRQNRAIDPAQRYIIVDDVFTTGSTVNACAATLRRAGARAIDVLTVGHG</sequence>